<organism evidence="1 2">
    <name type="scientific">Acropora cervicornis</name>
    <name type="common">Staghorn coral</name>
    <dbReference type="NCBI Taxonomy" id="6130"/>
    <lineage>
        <taxon>Eukaryota</taxon>
        <taxon>Metazoa</taxon>
        <taxon>Cnidaria</taxon>
        <taxon>Anthozoa</taxon>
        <taxon>Hexacorallia</taxon>
        <taxon>Scleractinia</taxon>
        <taxon>Astrocoeniina</taxon>
        <taxon>Acroporidae</taxon>
        <taxon>Acropora</taxon>
    </lineage>
</organism>
<evidence type="ECO:0000313" key="2">
    <source>
        <dbReference type="Proteomes" id="UP001249851"/>
    </source>
</evidence>
<accession>A0AAD9VH93</accession>
<comment type="caution">
    <text evidence="1">The sequence shown here is derived from an EMBL/GenBank/DDBJ whole genome shotgun (WGS) entry which is preliminary data.</text>
</comment>
<proteinExistence type="predicted"/>
<keyword evidence="2" id="KW-1185">Reference proteome</keyword>
<protein>
    <submittedName>
        <fullName evidence="1">Uncharacterized protein</fullName>
    </submittedName>
</protein>
<name>A0AAD9VH93_ACRCE</name>
<reference evidence="1" key="2">
    <citation type="journal article" date="2023" name="Science">
        <title>Genomic signatures of disease resistance in endangered staghorn corals.</title>
        <authorList>
            <person name="Vollmer S.V."/>
            <person name="Selwyn J.D."/>
            <person name="Despard B.A."/>
            <person name="Roesel C.L."/>
        </authorList>
    </citation>
    <scope>NUCLEOTIDE SEQUENCE</scope>
    <source>
        <strain evidence="1">K2</strain>
    </source>
</reference>
<gene>
    <name evidence="1" type="ORF">P5673_000641</name>
</gene>
<reference evidence="1" key="1">
    <citation type="journal article" date="2023" name="G3 (Bethesda)">
        <title>Whole genome assembly and annotation of the endangered Caribbean coral Acropora cervicornis.</title>
        <authorList>
            <person name="Selwyn J.D."/>
            <person name="Vollmer S.V."/>
        </authorList>
    </citation>
    <scope>NUCLEOTIDE SEQUENCE</scope>
    <source>
        <strain evidence="1">K2</strain>
    </source>
</reference>
<dbReference type="EMBL" id="JARQWQ010000001">
    <property type="protein sequence ID" value="KAK2574471.1"/>
    <property type="molecule type" value="Genomic_DNA"/>
</dbReference>
<evidence type="ECO:0000313" key="1">
    <source>
        <dbReference type="EMBL" id="KAK2574471.1"/>
    </source>
</evidence>
<dbReference type="AlphaFoldDB" id="A0AAD9VH93"/>
<sequence>MAKTKRNTSGERVAVQKHSVYCVMGAGTSRIVPNLASRYFGVFGTPKNKSVYSFKIVFDLGGALNLEPRSVVRTPPQPHLVSVPASGAVVAGGGEALVPAGLNVCCHTVTVDLRPGWPLAVGGTDVTQQPVALATVPVDLEVPVELDVPVRRDTVLAKVVAAGVVGGRYVVHQRAFDEAGKEESAFLGNPVGVNAPGKTVVLGAHWNHGKVEGGPDRAEVPQNTQTEHLGYAVLSLIAAGFVEMASATRPVSDYHAAHAVDSLSAVVLHGKQTVAGVAAAVVTDELKILADFPTKEHD</sequence>
<dbReference type="Proteomes" id="UP001249851">
    <property type="component" value="Unassembled WGS sequence"/>
</dbReference>